<dbReference type="EMBL" id="ADBJ01000031">
    <property type="protein sequence ID" value="EFA80282.1"/>
    <property type="molecule type" value="Genomic_DNA"/>
</dbReference>
<evidence type="ECO:0000256" key="1">
    <source>
        <dbReference type="ARBA" id="ARBA00001335"/>
    </source>
</evidence>
<organism evidence="12 13">
    <name type="scientific">Heterostelium pallidum (strain ATCC 26659 / Pp 5 / PN500)</name>
    <name type="common">Cellular slime mold</name>
    <name type="synonym">Polysphondylium pallidum</name>
    <dbReference type="NCBI Taxonomy" id="670386"/>
    <lineage>
        <taxon>Eukaryota</taxon>
        <taxon>Amoebozoa</taxon>
        <taxon>Evosea</taxon>
        <taxon>Eumycetozoa</taxon>
        <taxon>Dictyostelia</taxon>
        <taxon>Acytosteliales</taxon>
        <taxon>Acytosteliaceae</taxon>
        <taxon>Heterostelium</taxon>
    </lineage>
</organism>
<keyword evidence="8 11" id="KW-0378">Hydrolase</keyword>
<dbReference type="MEROPS" id="M18.A02"/>
<evidence type="ECO:0000256" key="7">
    <source>
        <dbReference type="ARBA" id="ARBA00022723"/>
    </source>
</evidence>
<keyword evidence="6 11" id="KW-0645">Protease</keyword>
<evidence type="ECO:0000256" key="2">
    <source>
        <dbReference type="ARBA" id="ARBA00001947"/>
    </source>
</evidence>
<dbReference type="OMA" id="GPILKVN"/>
<keyword evidence="10 11" id="KW-0482">Metalloprotease</keyword>
<dbReference type="Gene3D" id="2.30.250.10">
    <property type="entry name" value="Aminopeptidase i, Domain 2"/>
    <property type="match status" value="1"/>
</dbReference>
<dbReference type="RefSeq" id="XP_020432402.1">
    <property type="nucleotide sequence ID" value="XM_020577954.1"/>
</dbReference>
<dbReference type="CDD" id="cd05658">
    <property type="entry name" value="M18_DAP"/>
    <property type="match status" value="1"/>
</dbReference>
<dbReference type="Gene3D" id="3.40.630.10">
    <property type="entry name" value="Zn peptidases"/>
    <property type="match status" value="1"/>
</dbReference>
<dbReference type="GO" id="GO:0008270">
    <property type="term" value="F:zinc ion binding"/>
    <property type="evidence" value="ECO:0007669"/>
    <property type="project" value="InterPro"/>
</dbReference>
<evidence type="ECO:0000256" key="9">
    <source>
        <dbReference type="ARBA" id="ARBA00022833"/>
    </source>
</evidence>
<evidence type="ECO:0000256" key="6">
    <source>
        <dbReference type="ARBA" id="ARBA00022670"/>
    </source>
</evidence>
<evidence type="ECO:0000256" key="3">
    <source>
        <dbReference type="ARBA" id="ARBA00008290"/>
    </source>
</evidence>
<keyword evidence="7 11" id="KW-0479">Metal-binding</keyword>
<evidence type="ECO:0000256" key="4">
    <source>
        <dbReference type="ARBA" id="ARBA00011965"/>
    </source>
</evidence>
<dbReference type="PRINTS" id="PR00932">
    <property type="entry name" value="AMINO1PTASE"/>
</dbReference>
<dbReference type="FunCoup" id="D3BEF1">
    <property type="interactions" value="637"/>
</dbReference>
<dbReference type="AlphaFoldDB" id="D3BEF1"/>
<proteinExistence type="inferred from homology"/>
<dbReference type="GeneID" id="31362591"/>
<protein>
    <recommendedName>
        <fullName evidence="4">aspartyl aminopeptidase</fullName>
        <ecNumber evidence="4">3.4.11.21</ecNumber>
    </recommendedName>
</protein>
<keyword evidence="13" id="KW-1185">Reference proteome</keyword>
<sequence>MFNSSKRILCNSIYSSFLSKPTSFISKSINTRLFIGINSSNSSSLVRSNRNHYFTSTNSQIKLSSEQSKTTTTTTTTTVTLEQLYKKMDPFIPHANKFINFIDNSPSPYHAVAVLADVLKQKGYVQLSEKTKWDLKPNGKYFFIRNQSCLSAFCVGGRFVAGNGFAITAAHTDSPNLKVRPISKVESVGYLQVGCETYGGGLWYTWFDRDLTLAGRVIVKVGENNYESKLVHIKRALLRIPSLAIHLDRSVNTDGFKMNTQRHLVPIIASQLNSKLVGLDENVDNTKHHPLLLDILSKELHCAVGDIVNFDLSVCDTQPGTIGGALSEYIHSPRLDNLCMSYCSIEALLNISDEHLKNEESVLSAVLFDNEEVGSTSPQGACAPLIVDTVDRINQCFASPSDNLTVLSDISMRKSFLISADMAHAVHPNYADMHEPLHRPQMNKGPVIKYNANLRYATDSTSAFYILELAKRNGVPVQEFLVKNDSACGSTIGPIISGSYGIKTVDIGNPQLIPPCSKDSMNNTLNWKNQFTSTTCKILSSSSSSSLFYSIHPIKSIDQPTLSFNCSFKSKQS</sequence>
<evidence type="ECO:0000256" key="8">
    <source>
        <dbReference type="ARBA" id="ARBA00022801"/>
    </source>
</evidence>
<dbReference type="SUPFAM" id="SSF53187">
    <property type="entry name" value="Zn-dependent exopeptidases"/>
    <property type="match status" value="1"/>
</dbReference>
<dbReference type="InParanoid" id="D3BEF1"/>
<comment type="caution">
    <text evidence="12">The sequence shown here is derived from an EMBL/GenBank/DDBJ whole genome shotgun (WGS) entry which is preliminary data.</text>
</comment>
<dbReference type="FunFam" id="2.30.250.10:FF:000001">
    <property type="entry name" value="Aspartyl aminopeptidase 1"/>
    <property type="match status" value="1"/>
</dbReference>
<evidence type="ECO:0000313" key="12">
    <source>
        <dbReference type="EMBL" id="EFA80282.1"/>
    </source>
</evidence>
<dbReference type="Pfam" id="PF02127">
    <property type="entry name" value="Peptidase_M18"/>
    <property type="match status" value="1"/>
</dbReference>
<dbReference type="GO" id="GO:0006508">
    <property type="term" value="P:proteolysis"/>
    <property type="evidence" value="ECO:0007669"/>
    <property type="project" value="UniProtKB-KW"/>
</dbReference>
<comment type="catalytic activity">
    <reaction evidence="1">
        <text>Release of an N-terminal aspartate or glutamate from a peptide, with a preference for aspartate.</text>
        <dbReference type="EC" id="3.4.11.21"/>
    </reaction>
</comment>
<dbReference type="GO" id="GO:0008237">
    <property type="term" value="F:metallopeptidase activity"/>
    <property type="evidence" value="ECO:0007669"/>
    <property type="project" value="UniProtKB-KW"/>
</dbReference>
<name>D3BEF1_HETP5</name>
<gene>
    <name evidence="12" type="primary">dnpep</name>
    <name evidence="12" type="ORF">PPL_07110</name>
</gene>
<reference evidence="12 13" key="1">
    <citation type="journal article" date="2011" name="Genome Res.">
        <title>Phylogeny-wide analysis of social amoeba genomes highlights ancient origins for complex intercellular communication.</title>
        <authorList>
            <person name="Heidel A.J."/>
            <person name="Lawal H.M."/>
            <person name="Felder M."/>
            <person name="Schilde C."/>
            <person name="Helps N.R."/>
            <person name="Tunggal B."/>
            <person name="Rivero F."/>
            <person name="John U."/>
            <person name="Schleicher M."/>
            <person name="Eichinger L."/>
            <person name="Platzer M."/>
            <person name="Noegel A.A."/>
            <person name="Schaap P."/>
            <person name="Gloeckner G."/>
        </authorList>
    </citation>
    <scope>NUCLEOTIDE SEQUENCE [LARGE SCALE GENOMIC DNA]</scope>
    <source>
        <strain evidence="13">ATCC 26659 / Pp 5 / PN500</strain>
    </source>
</reference>
<dbReference type="PANTHER" id="PTHR28570:SF3">
    <property type="entry name" value="ASPARTYL AMINOPEPTIDASE"/>
    <property type="match status" value="1"/>
</dbReference>
<accession>D3BEF1</accession>
<comment type="cofactor">
    <cofactor evidence="2">
        <name>Zn(2+)</name>
        <dbReference type="ChEBI" id="CHEBI:29105"/>
    </cofactor>
</comment>
<keyword evidence="5 11" id="KW-0031">Aminopeptidase</keyword>
<evidence type="ECO:0000256" key="10">
    <source>
        <dbReference type="ARBA" id="ARBA00023049"/>
    </source>
</evidence>
<dbReference type="InterPro" id="IPR023358">
    <property type="entry name" value="Peptidase_M18_dom2"/>
</dbReference>
<dbReference type="Proteomes" id="UP000001396">
    <property type="component" value="Unassembled WGS sequence"/>
</dbReference>
<dbReference type="InterPro" id="IPR001948">
    <property type="entry name" value="Peptidase_M18"/>
</dbReference>
<dbReference type="STRING" id="670386.D3BEF1"/>
<dbReference type="NCBIfam" id="NF002759">
    <property type="entry name" value="PRK02813.1"/>
    <property type="match status" value="1"/>
</dbReference>
<evidence type="ECO:0000313" key="13">
    <source>
        <dbReference type="Proteomes" id="UP000001396"/>
    </source>
</evidence>
<dbReference type="PANTHER" id="PTHR28570">
    <property type="entry name" value="ASPARTYL AMINOPEPTIDASE"/>
    <property type="match status" value="1"/>
</dbReference>
<comment type="similarity">
    <text evidence="3 11">Belongs to the peptidase M18 family.</text>
</comment>
<dbReference type="GO" id="GO:0005737">
    <property type="term" value="C:cytoplasm"/>
    <property type="evidence" value="ECO:0007669"/>
    <property type="project" value="UniProtKB-ARBA"/>
</dbReference>
<dbReference type="GO" id="GO:0004177">
    <property type="term" value="F:aminopeptidase activity"/>
    <property type="evidence" value="ECO:0007669"/>
    <property type="project" value="UniProtKB-KW"/>
</dbReference>
<evidence type="ECO:0000256" key="5">
    <source>
        <dbReference type="ARBA" id="ARBA00022438"/>
    </source>
</evidence>
<dbReference type="SUPFAM" id="SSF101821">
    <property type="entry name" value="Aminopeptidase/glucanase lid domain"/>
    <property type="match status" value="1"/>
</dbReference>
<dbReference type="EC" id="3.4.11.21" evidence="4"/>
<evidence type="ECO:0000256" key="11">
    <source>
        <dbReference type="RuleBase" id="RU004386"/>
    </source>
</evidence>
<keyword evidence="9 11" id="KW-0862">Zinc</keyword>